<dbReference type="PROSITE" id="PS51257">
    <property type="entry name" value="PROKAR_LIPOPROTEIN"/>
    <property type="match status" value="1"/>
</dbReference>
<evidence type="ECO:0000259" key="1">
    <source>
        <dbReference type="Pfam" id="PF11396"/>
    </source>
</evidence>
<accession>J9GAA1</accession>
<protein>
    <recommendedName>
        <fullName evidence="1">Putative beta-lactamase-inhibitor-like PepSY-like domain-containing protein</fullName>
    </recommendedName>
</protein>
<feature type="domain" description="Putative beta-lactamase-inhibitor-like PepSY-like" evidence="1">
    <location>
        <begin position="198"/>
        <end position="254"/>
    </location>
</feature>
<proteinExistence type="predicted"/>
<reference evidence="2" key="1">
    <citation type="journal article" date="2012" name="PLoS ONE">
        <title>Gene sets for utilization of primary and secondary nutrition supplies in the distal gut of endangered iberian lynx.</title>
        <authorList>
            <person name="Alcaide M."/>
            <person name="Messina E."/>
            <person name="Richter M."/>
            <person name="Bargiela R."/>
            <person name="Peplies J."/>
            <person name="Huws S.A."/>
            <person name="Newbold C.J."/>
            <person name="Golyshin P.N."/>
            <person name="Simon M.A."/>
            <person name="Lopez G."/>
            <person name="Yakimov M.M."/>
            <person name="Ferrer M."/>
        </authorList>
    </citation>
    <scope>NUCLEOTIDE SEQUENCE</scope>
</reference>
<sequence length="330" mass="37544">MKKYLKFWKMGLALMALVLVSTACSDDDNETTPPGQEQVDPSVPRAVVASFEQEFPKATNVRWKQKDGYYVASFSLPATGRADDRRPNQAWFLPNGTWTMSELDLPIQVWENDALYAPVLAAWKASTYCQQGFRIEEIEVIARQGFKEQVVKVEIEKGKEEYDLFFTLEGVLVKAVADTDGDDQDDWDGPHTGSLPCPAEILKYVETKYPGAVLVDFEQDRDHGVLQYEATILTKMGSLNVEKELIFDEHFKFLQADIEVADSVLVGLLQKFLNPEQKAFLENLTGEKNPAEWDFEIVENEKGLLTVWVEDRNDRMVELVKDFDPSDWIG</sequence>
<name>J9GAA1_9ZZZZ</name>
<comment type="caution">
    <text evidence="2">The sequence shown here is derived from an EMBL/GenBank/DDBJ whole genome shotgun (WGS) entry which is preliminary data.</text>
</comment>
<dbReference type="SUPFAM" id="SSF160574">
    <property type="entry name" value="BT0923-like"/>
    <property type="match status" value="2"/>
</dbReference>
<dbReference type="EMBL" id="AMCI01001880">
    <property type="protein sequence ID" value="EJX04212.1"/>
    <property type="molecule type" value="Genomic_DNA"/>
</dbReference>
<feature type="domain" description="Putative beta-lactamase-inhibitor-like PepSY-like" evidence="1">
    <location>
        <begin position="88"/>
        <end position="173"/>
    </location>
</feature>
<dbReference type="InterPro" id="IPR021533">
    <property type="entry name" value="PepSY-like"/>
</dbReference>
<organism evidence="2">
    <name type="scientific">gut metagenome</name>
    <dbReference type="NCBI Taxonomy" id="749906"/>
    <lineage>
        <taxon>unclassified sequences</taxon>
        <taxon>metagenomes</taxon>
        <taxon>organismal metagenomes</taxon>
    </lineage>
</organism>
<dbReference type="Gene3D" id="3.10.450.360">
    <property type="match status" value="1"/>
</dbReference>
<dbReference type="AlphaFoldDB" id="J9GAA1"/>
<dbReference type="Pfam" id="PF11396">
    <property type="entry name" value="PepSY_like"/>
    <property type="match status" value="2"/>
</dbReference>
<gene>
    <name evidence="2" type="ORF">EVA_07655</name>
</gene>
<evidence type="ECO:0000313" key="2">
    <source>
        <dbReference type="EMBL" id="EJX04212.1"/>
    </source>
</evidence>